<dbReference type="PROSITE" id="PS50042">
    <property type="entry name" value="CNMP_BINDING_3"/>
    <property type="match status" value="2"/>
</dbReference>
<feature type="region of interest" description="Disordered" evidence="1">
    <location>
        <begin position="230"/>
        <end position="250"/>
    </location>
</feature>
<dbReference type="SMART" id="SM00100">
    <property type="entry name" value="cNMP"/>
    <property type="match status" value="2"/>
</dbReference>
<accession>A0AAD5XJ58</accession>
<feature type="region of interest" description="Disordered" evidence="1">
    <location>
        <begin position="789"/>
        <end position="820"/>
    </location>
</feature>
<organism evidence="3 4">
    <name type="scientific">Physocladia obscura</name>
    <dbReference type="NCBI Taxonomy" id="109957"/>
    <lineage>
        <taxon>Eukaryota</taxon>
        <taxon>Fungi</taxon>
        <taxon>Fungi incertae sedis</taxon>
        <taxon>Chytridiomycota</taxon>
        <taxon>Chytridiomycota incertae sedis</taxon>
        <taxon>Chytridiomycetes</taxon>
        <taxon>Chytridiales</taxon>
        <taxon>Chytriomycetaceae</taxon>
        <taxon>Physocladia</taxon>
    </lineage>
</organism>
<dbReference type="InterPro" id="IPR014710">
    <property type="entry name" value="RmlC-like_jellyroll"/>
</dbReference>
<dbReference type="InterPro" id="IPR000595">
    <property type="entry name" value="cNMP-bd_dom"/>
</dbReference>
<name>A0AAD5XJ58_9FUNG</name>
<dbReference type="PANTHER" id="PTHR23011">
    <property type="entry name" value="CYCLIC NUCLEOTIDE-BINDING DOMAIN CONTAINING PROTEIN"/>
    <property type="match status" value="1"/>
</dbReference>
<sequence length="1181" mass="132698">MDISDLTYTIPAFRHSKTNKTVDTRYVPLTVRNLLATSKVSATIIRNQKTALQLPAENSLSLQEAINNAPQKFKRLPKVLYFPVLRAIENDRGAHHSSKEVENDPFLKNLLPGEAGFMENHAKVIELLLNTSTNHSARLITYERRFAEVNATRYDIRVQADELYEKTRQFIESNCLDYLSGFPRELWTQNRQLNRLETMEEKMNYLHSVYMWIVQGCFDRERIPQSKNAIEAKRKKAHSKQNKDSEGHMSQTVTIFGLEKEVKSERNRLIESLKPPKPIPPEDIKSIGNQIRRRETAHLRKYHAPKNLRLLLRNERRGEGVTLEEIRRVQKALKYAHTQAKIGKDPLDFRDDFVVPNSKSYVDWTNELEFKKFELEADSKNSEEKFSVRTFISNYLRLQNVSISNTVQTSSKKIRPENSLATVQKSSLPRLFEEEEEEGDNDRGLSKIFKKIENSTINRHKNQIISSIGSNTLGQLAKARKISELKPQQKQNSLIRNISVNGGANSANGGIYQGRNTKIASWFRKASNMKPAAEILMYKIPHSSLWNIFHDEIVEMLKKVPWDRSSDEIQILFNMLRSIAAFEHMRDFVVRDVCANSIAFHDSAEAWHIILTGSVNVIKIRNGVHKEYVHLRTMHAGEGFGDAGLLNDTVRAASIITADLCEIIEIKKDDYNRVIKASHRRSMEEVANFLKSLDLFSKWKKESLIAIASVMWFKVIKEGETVIDEGDSCKVIYFVKSGAVTLHKTILYNNKPTAVKVAIVGYKSMICTEAILYQEQEAKAAYYRSHHSGSGGGGGGAGGRNNNINSSIMRKTSENGGGSRAVSTLNSITSSASIGASKFTIKASTLREYALLRAACSLDAADPHSGEEARKKQEEIGLVMDLRKEYDFSKLEPQDWVYDDFGELVATSAIKICNNNSNGNGSSENGGLLKQNGAFWNQPRIIGSILSTDIERSDSLVNNSKMGSGSSDGGGGREFDPKHRRSIQVIKEVVRVRPKIGGAVLACSVAATARVELKDLDSHMKLLDITDEECVKIHEMWLERKKWIKYKKVSLDKIAKETKDNAGNIIATVFAANVAVAAVDGCGDDDDNSDTDIDDSGEGISRVEARPAVGVGGEAFEFNARDKRIGREADASGRVMEVPKTDSCFDVIGTDRIGQNDKNNVKKNEQKKRKRAKMTNQDTSK</sequence>
<dbReference type="CDD" id="cd00038">
    <property type="entry name" value="CAP_ED"/>
    <property type="match status" value="1"/>
</dbReference>
<dbReference type="PANTHER" id="PTHR23011:SF28">
    <property type="entry name" value="CYCLIC NUCLEOTIDE-BINDING DOMAIN CONTAINING PROTEIN"/>
    <property type="match status" value="1"/>
</dbReference>
<dbReference type="InterPro" id="IPR018490">
    <property type="entry name" value="cNMP-bd_dom_sf"/>
</dbReference>
<reference evidence="3" key="1">
    <citation type="submission" date="2020-05" db="EMBL/GenBank/DDBJ databases">
        <title>Phylogenomic resolution of chytrid fungi.</title>
        <authorList>
            <person name="Stajich J.E."/>
            <person name="Amses K."/>
            <person name="Simmons R."/>
            <person name="Seto K."/>
            <person name="Myers J."/>
            <person name="Bonds A."/>
            <person name="Quandt C.A."/>
            <person name="Barry K."/>
            <person name="Liu P."/>
            <person name="Grigoriev I."/>
            <person name="Longcore J.E."/>
            <person name="James T.Y."/>
        </authorList>
    </citation>
    <scope>NUCLEOTIDE SEQUENCE</scope>
    <source>
        <strain evidence="3">JEL0513</strain>
    </source>
</reference>
<feature type="domain" description="Cyclic nucleotide-binding" evidence="2">
    <location>
        <begin position="695"/>
        <end position="781"/>
    </location>
</feature>
<keyword evidence="4" id="KW-1185">Reference proteome</keyword>
<dbReference type="Pfam" id="PF00027">
    <property type="entry name" value="cNMP_binding"/>
    <property type="match status" value="1"/>
</dbReference>
<feature type="region of interest" description="Disordered" evidence="1">
    <location>
        <begin position="956"/>
        <end position="977"/>
    </location>
</feature>
<gene>
    <name evidence="3" type="primary">LTE1</name>
    <name evidence="3" type="ORF">HK100_004124</name>
</gene>
<evidence type="ECO:0000256" key="1">
    <source>
        <dbReference type="SAM" id="MobiDB-lite"/>
    </source>
</evidence>
<evidence type="ECO:0000313" key="4">
    <source>
        <dbReference type="Proteomes" id="UP001211907"/>
    </source>
</evidence>
<dbReference type="Proteomes" id="UP001211907">
    <property type="component" value="Unassembled WGS sequence"/>
</dbReference>
<dbReference type="SUPFAM" id="SSF51206">
    <property type="entry name" value="cAMP-binding domain-like"/>
    <property type="match status" value="2"/>
</dbReference>
<feature type="region of interest" description="Disordered" evidence="1">
    <location>
        <begin position="1149"/>
        <end position="1181"/>
    </location>
</feature>
<dbReference type="EMBL" id="JADGJH010000208">
    <property type="protein sequence ID" value="KAJ3133700.1"/>
    <property type="molecule type" value="Genomic_DNA"/>
</dbReference>
<dbReference type="PROSITE" id="PS00888">
    <property type="entry name" value="CNMP_BINDING_1"/>
    <property type="match status" value="1"/>
</dbReference>
<feature type="compositionally biased region" description="Gly residues" evidence="1">
    <location>
        <begin position="789"/>
        <end position="799"/>
    </location>
</feature>
<feature type="domain" description="Cyclic nucleotide-binding" evidence="2">
    <location>
        <begin position="602"/>
        <end position="692"/>
    </location>
</feature>
<evidence type="ECO:0000259" key="2">
    <source>
        <dbReference type="PROSITE" id="PS50042"/>
    </source>
</evidence>
<protein>
    <submittedName>
        <fullName evidence="3">Guanine nucleotide exchange factor lte1</fullName>
    </submittedName>
</protein>
<dbReference type="AlphaFoldDB" id="A0AAD5XJ58"/>
<evidence type="ECO:0000313" key="3">
    <source>
        <dbReference type="EMBL" id="KAJ3133700.1"/>
    </source>
</evidence>
<proteinExistence type="predicted"/>
<dbReference type="InterPro" id="IPR018488">
    <property type="entry name" value="cNMP-bd_CS"/>
</dbReference>
<dbReference type="Gene3D" id="2.60.120.10">
    <property type="entry name" value="Jelly Rolls"/>
    <property type="match status" value="2"/>
</dbReference>
<comment type="caution">
    <text evidence="3">The sequence shown here is derived from an EMBL/GenBank/DDBJ whole genome shotgun (WGS) entry which is preliminary data.</text>
</comment>